<accession>A0A7D9GZ47</accession>
<protein>
    <submittedName>
        <fullName evidence="3">DEBR0S2_09472g1_1</fullName>
    </submittedName>
</protein>
<sequence length="462" mass="54719">MSFIPHLRRPIGTKVKGSEDHVRFVDEPETKYSRTGRHPTRLTRHEKEARKEDALRFLRRRNENLDGLMDNGGISRRLRTSSYAIDHPIHRDRDLNKRTYELMRESPIRRIPNPQSLNNDTVLRSVRREASSNLPILNNRKFTTSTTESPRKRHRGLLDSLSSVGSRLLNAALFNERKEDRKMRDNDRNINTDSLVEKWDKEELKRINANNELERQIRQKRRLLEQLNSSIRRSEWKDQDTPTRDEFNKYDLEAKMDKLENAIKTLHGSTSKEDVLKELGAIRQELLGMKSRQESNNMKFESRMEELQLEAQLNLRRYKKMLEDLGRKRNEIEKQKDEMIKMLRKAVRKKRKRREVSDSGSEEEEEEEDDDYDFPAGSKSRDYDKDNVNLSSDSDSISEFENEKSPKHTSKLSPTHTRGRKRRKTTSSSIRSKLNKITKRMKSMEHDVSNNRHQAKKLQEEI</sequence>
<proteinExistence type="predicted"/>
<evidence type="ECO:0000256" key="2">
    <source>
        <dbReference type="SAM" id="MobiDB-lite"/>
    </source>
</evidence>
<keyword evidence="1" id="KW-0175">Coiled coil</keyword>
<name>A0A7D9GZ47_DEKBR</name>
<feature type="coiled-coil region" evidence="1">
    <location>
        <begin position="206"/>
        <end position="233"/>
    </location>
</feature>
<feature type="region of interest" description="Disordered" evidence="2">
    <location>
        <begin position="346"/>
        <end position="462"/>
    </location>
</feature>
<evidence type="ECO:0000256" key="1">
    <source>
        <dbReference type="SAM" id="Coils"/>
    </source>
</evidence>
<feature type="compositionally biased region" description="Acidic residues" evidence="2">
    <location>
        <begin position="360"/>
        <end position="373"/>
    </location>
</feature>
<dbReference type="EMBL" id="CABFWN010000002">
    <property type="protein sequence ID" value="VUG17520.1"/>
    <property type="molecule type" value="Genomic_DNA"/>
</dbReference>
<evidence type="ECO:0000313" key="3">
    <source>
        <dbReference type="EMBL" id="VUG17520.1"/>
    </source>
</evidence>
<feature type="compositionally biased region" description="Polar residues" evidence="2">
    <location>
        <begin position="388"/>
        <end position="399"/>
    </location>
</feature>
<organism evidence="3 4">
    <name type="scientific">Dekkera bruxellensis</name>
    <name type="common">Brettanomyces custersii</name>
    <dbReference type="NCBI Taxonomy" id="5007"/>
    <lineage>
        <taxon>Eukaryota</taxon>
        <taxon>Fungi</taxon>
        <taxon>Dikarya</taxon>
        <taxon>Ascomycota</taxon>
        <taxon>Saccharomycotina</taxon>
        <taxon>Pichiomycetes</taxon>
        <taxon>Pichiales</taxon>
        <taxon>Pichiaceae</taxon>
        <taxon>Brettanomyces</taxon>
    </lineage>
</organism>
<gene>
    <name evidence="3" type="ORF">DEBR0S2_09472G</name>
</gene>
<dbReference type="AlphaFoldDB" id="A0A7D9GZ47"/>
<keyword evidence="4" id="KW-1185">Reference proteome</keyword>
<reference evidence="3 4" key="1">
    <citation type="submission" date="2019-07" db="EMBL/GenBank/DDBJ databases">
        <authorList>
            <person name="Friedrich A."/>
            <person name="Schacherer J."/>
        </authorList>
    </citation>
    <scope>NUCLEOTIDE SEQUENCE [LARGE SCALE GENOMIC DNA]</scope>
</reference>
<dbReference type="Proteomes" id="UP000478008">
    <property type="component" value="Unassembled WGS sequence"/>
</dbReference>
<evidence type="ECO:0000313" key="4">
    <source>
        <dbReference type="Proteomes" id="UP000478008"/>
    </source>
</evidence>